<reference evidence="1" key="1">
    <citation type="submission" date="2014-05" db="EMBL/GenBank/DDBJ databases">
        <title>The transcriptome of the halophilic microalga Tetraselmis sp. GSL018 isolated from the Great Salt Lake, Utah.</title>
        <authorList>
            <person name="Jinkerson R.E."/>
            <person name="D'Adamo S."/>
            <person name="Posewitz M.C."/>
        </authorList>
    </citation>
    <scope>NUCLEOTIDE SEQUENCE</scope>
    <source>
        <strain evidence="1">GSL018</strain>
    </source>
</reference>
<feature type="non-terminal residue" evidence="1">
    <location>
        <position position="90"/>
    </location>
</feature>
<organism evidence="1">
    <name type="scientific">Tetraselmis sp. GSL018</name>
    <dbReference type="NCBI Taxonomy" id="582737"/>
    <lineage>
        <taxon>Eukaryota</taxon>
        <taxon>Viridiplantae</taxon>
        <taxon>Chlorophyta</taxon>
        <taxon>core chlorophytes</taxon>
        <taxon>Chlorodendrophyceae</taxon>
        <taxon>Chlorodendrales</taxon>
        <taxon>Chlorodendraceae</taxon>
        <taxon>Tetraselmis</taxon>
    </lineage>
</organism>
<gene>
    <name evidence="1" type="ORF">TSPGSL018_29788</name>
</gene>
<sequence>MNRGGGGKSIAWAADMAAAALSVRQPPVTDRLLRRVEASSPPRPHSWDEIHRTGRWAHWFMRLPGAGKAQRSLRRALLLGPVAEQPLREA</sequence>
<name>A0A061QHZ8_9CHLO</name>
<proteinExistence type="predicted"/>
<evidence type="ECO:0000313" key="1">
    <source>
        <dbReference type="EMBL" id="JAC60107.1"/>
    </source>
</evidence>
<dbReference type="AlphaFoldDB" id="A0A061QHZ8"/>
<accession>A0A061QHZ8</accession>
<protein>
    <submittedName>
        <fullName evidence="1">Uncharacterized protein</fullName>
    </submittedName>
</protein>
<dbReference type="EMBL" id="GBEZ01027171">
    <property type="protein sequence ID" value="JAC60107.1"/>
    <property type="molecule type" value="Transcribed_RNA"/>
</dbReference>